<reference evidence="11 12" key="1">
    <citation type="submission" date="2016-11" db="EMBL/GenBank/DDBJ databases">
        <authorList>
            <person name="Jaros S."/>
            <person name="Januszkiewicz K."/>
            <person name="Wedrychowicz H."/>
        </authorList>
    </citation>
    <scope>NUCLEOTIDE SEQUENCE [LARGE SCALE GENOMIC DNA]</scope>
    <source>
        <strain evidence="11 12">GAS499</strain>
    </source>
</reference>
<evidence type="ECO:0000256" key="1">
    <source>
        <dbReference type="ARBA" id="ARBA00004651"/>
    </source>
</evidence>
<keyword evidence="3" id="KW-1003">Cell membrane</keyword>
<dbReference type="Proteomes" id="UP000189935">
    <property type="component" value="Chromosome I"/>
</dbReference>
<dbReference type="GO" id="GO:0005886">
    <property type="term" value="C:plasma membrane"/>
    <property type="evidence" value="ECO:0007669"/>
    <property type="project" value="UniProtKB-SubCell"/>
</dbReference>
<evidence type="ECO:0000259" key="9">
    <source>
        <dbReference type="Pfam" id="PF07662"/>
    </source>
</evidence>
<evidence type="ECO:0000256" key="4">
    <source>
        <dbReference type="ARBA" id="ARBA00022692"/>
    </source>
</evidence>
<keyword evidence="4 7" id="KW-0812">Transmembrane</keyword>
<proteinExistence type="inferred from homology"/>
<evidence type="ECO:0000259" key="10">
    <source>
        <dbReference type="Pfam" id="PF07670"/>
    </source>
</evidence>
<comment type="subcellular location">
    <subcellularLocation>
        <location evidence="1">Cell membrane</location>
        <topology evidence="1">Multi-pass membrane protein</topology>
    </subcellularLocation>
</comment>
<dbReference type="PANTHER" id="PTHR10590">
    <property type="entry name" value="SODIUM/NUCLEOSIDE COTRANSPORTER"/>
    <property type="match status" value="1"/>
</dbReference>
<evidence type="ECO:0000259" key="8">
    <source>
        <dbReference type="Pfam" id="PF01773"/>
    </source>
</evidence>
<dbReference type="Pfam" id="PF07670">
    <property type="entry name" value="Gate"/>
    <property type="match status" value="1"/>
</dbReference>
<dbReference type="AlphaFoldDB" id="A0A1M7CCG4"/>
<protein>
    <submittedName>
        <fullName evidence="11">Concentrative nucleoside transporter, CNT family</fullName>
    </submittedName>
</protein>
<feature type="transmembrane region" description="Helical" evidence="7">
    <location>
        <begin position="394"/>
        <end position="417"/>
    </location>
</feature>
<accession>A0A1M7CCG4</accession>
<dbReference type="InterPro" id="IPR011642">
    <property type="entry name" value="Gate_dom"/>
</dbReference>
<organism evidence="11 12">
    <name type="scientific">Bradyrhizobium lablabi</name>
    <dbReference type="NCBI Taxonomy" id="722472"/>
    <lineage>
        <taxon>Bacteria</taxon>
        <taxon>Pseudomonadati</taxon>
        <taxon>Pseudomonadota</taxon>
        <taxon>Alphaproteobacteria</taxon>
        <taxon>Hyphomicrobiales</taxon>
        <taxon>Nitrobacteraceae</taxon>
        <taxon>Bradyrhizobium</taxon>
    </lineage>
</organism>
<feature type="transmembrane region" description="Helical" evidence="7">
    <location>
        <begin position="211"/>
        <end position="235"/>
    </location>
</feature>
<feature type="domain" description="Concentrative nucleoside transporter C-terminal" evidence="9">
    <location>
        <begin position="244"/>
        <end position="449"/>
    </location>
</feature>
<feature type="transmembrane region" description="Helical" evidence="7">
    <location>
        <begin position="241"/>
        <end position="264"/>
    </location>
</feature>
<comment type="similarity">
    <text evidence="2">Belongs to the concentrative nucleoside transporter (CNT) (TC 2.A.41) family.</text>
</comment>
<keyword evidence="5 7" id="KW-1133">Transmembrane helix</keyword>
<dbReference type="GO" id="GO:0005337">
    <property type="term" value="F:nucleoside transmembrane transporter activity"/>
    <property type="evidence" value="ECO:0007669"/>
    <property type="project" value="InterPro"/>
</dbReference>
<evidence type="ECO:0000256" key="2">
    <source>
        <dbReference type="ARBA" id="ARBA00009033"/>
    </source>
</evidence>
<evidence type="ECO:0000256" key="7">
    <source>
        <dbReference type="SAM" id="Phobius"/>
    </source>
</evidence>
<feature type="transmembrane region" description="Helical" evidence="7">
    <location>
        <begin position="300"/>
        <end position="318"/>
    </location>
</feature>
<dbReference type="InterPro" id="IPR011657">
    <property type="entry name" value="CNT_C_dom"/>
</dbReference>
<dbReference type="PANTHER" id="PTHR10590:SF4">
    <property type="entry name" value="SOLUTE CARRIER FAMILY 28 MEMBER 3"/>
    <property type="match status" value="1"/>
</dbReference>
<name>A0A1M7CCG4_9BRAD</name>
<feature type="transmembrane region" description="Helical" evidence="7">
    <location>
        <begin position="429"/>
        <end position="451"/>
    </location>
</feature>
<keyword evidence="6 7" id="KW-0472">Membrane</keyword>
<dbReference type="InterPro" id="IPR002668">
    <property type="entry name" value="CNT_N_dom"/>
</dbReference>
<dbReference type="Pfam" id="PF07662">
    <property type="entry name" value="Nucleos_tra2_C"/>
    <property type="match status" value="1"/>
</dbReference>
<feature type="transmembrane region" description="Helical" evidence="7">
    <location>
        <begin position="36"/>
        <end position="56"/>
    </location>
</feature>
<dbReference type="InterPro" id="IPR008276">
    <property type="entry name" value="C_nuclsd_transpt"/>
</dbReference>
<evidence type="ECO:0000313" key="11">
    <source>
        <dbReference type="EMBL" id="SHL64958.1"/>
    </source>
</evidence>
<feature type="domain" description="Concentrative nucleoside transporter N-terminal" evidence="8">
    <location>
        <begin position="44"/>
        <end position="117"/>
    </location>
</feature>
<evidence type="ECO:0000313" key="12">
    <source>
        <dbReference type="Proteomes" id="UP000189935"/>
    </source>
</evidence>
<feature type="domain" description="Nucleoside transporter/FeoB GTPase Gate" evidence="10">
    <location>
        <begin position="137"/>
        <end position="236"/>
    </location>
</feature>
<gene>
    <name evidence="11" type="ORF">SAMN05444159_6444</name>
</gene>
<feature type="transmembrane region" description="Helical" evidence="7">
    <location>
        <begin position="68"/>
        <end position="88"/>
    </location>
</feature>
<evidence type="ECO:0000256" key="5">
    <source>
        <dbReference type="ARBA" id="ARBA00022989"/>
    </source>
</evidence>
<dbReference type="Pfam" id="PF01773">
    <property type="entry name" value="Nucleos_tra2_N"/>
    <property type="match status" value="1"/>
</dbReference>
<dbReference type="GO" id="GO:0015293">
    <property type="term" value="F:symporter activity"/>
    <property type="evidence" value="ECO:0007669"/>
    <property type="project" value="TreeGrafter"/>
</dbReference>
<evidence type="ECO:0000256" key="3">
    <source>
        <dbReference type="ARBA" id="ARBA00022475"/>
    </source>
</evidence>
<sequence length="452" mass="47559">MRRNRLFNWSIGIHPLGITLRSLRPCPHNHPGLGGIMLQLQSAFGVIALLLIAWAFGENRRAVSLRQAAIGLVVTVLTAVVLIKLPLVAHAFGVINDAVGAISSASRAGTSFVFGYLGGAALPFDLKAPGADFILAFQALPIVLVMSVLTALLFYWRVLPPVVRGMAWLLERTLGVGGAVGLSTAANIFLGMVESPLFIRPYLAQLTRSELFLVMTGGMAGIAGTVLVLYATLLAPLIPDAAAHFVIASVLGAPAAILISLIMVPETSEARTGGALEDPKMHTSSTMDAIVKGTTAGLELLLNIVAMLIVLVALVYLANAFLGLLPEIGGTRVSLQRMLGYIMAPVCWLMGLPWSQAITAGSLMGTKTVLNELIAYVDLSKLGTEALDPRSRLIMLYAMCGFANFGSLGIMIGGLGTMAPERRDEINSLGLKSIVSGTLTTCLMGAIVGVMT</sequence>
<feature type="transmembrane region" description="Helical" evidence="7">
    <location>
        <begin position="338"/>
        <end position="355"/>
    </location>
</feature>
<evidence type="ECO:0000256" key="6">
    <source>
        <dbReference type="ARBA" id="ARBA00023136"/>
    </source>
</evidence>
<feature type="transmembrane region" description="Helical" evidence="7">
    <location>
        <begin position="176"/>
        <end position="199"/>
    </location>
</feature>
<dbReference type="EMBL" id="LT670844">
    <property type="protein sequence ID" value="SHL64958.1"/>
    <property type="molecule type" value="Genomic_DNA"/>
</dbReference>
<feature type="transmembrane region" description="Helical" evidence="7">
    <location>
        <begin position="133"/>
        <end position="156"/>
    </location>
</feature>